<evidence type="ECO:0000313" key="3">
    <source>
        <dbReference type="Proteomes" id="UP000807306"/>
    </source>
</evidence>
<proteinExistence type="predicted"/>
<dbReference type="OrthoDB" id="3333333at2759"/>
<comment type="caution">
    <text evidence="2">The sequence shown here is derived from an EMBL/GenBank/DDBJ whole genome shotgun (WGS) entry which is preliminary data.</text>
</comment>
<dbReference type="InterPro" id="IPR046522">
    <property type="entry name" value="DUF6699"/>
</dbReference>
<organism evidence="2 3">
    <name type="scientific">Crepidotus variabilis</name>
    <dbReference type="NCBI Taxonomy" id="179855"/>
    <lineage>
        <taxon>Eukaryota</taxon>
        <taxon>Fungi</taxon>
        <taxon>Dikarya</taxon>
        <taxon>Basidiomycota</taxon>
        <taxon>Agaricomycotina</taxon>
        <taxon>Agaricomycetes</taxon>
        <taxon>Agaricomycetidae</taxon>
        <taxon>Agaricales</taxon>
        <taxon>Agaricineae</taxon>
        <taxon>Crepidotaceae</taxon>
        <taxon>Crepidotus</taxon>
    </lineage>
</organism>
<dbReference type="Proteomes" id="UP000807306">
    <property type="component" value="Unassembled WGS sequence"/>
</dbReference>
<dbReference type="EMBL" id="MU157828">
    <property type="protein sequence ID" value="KAF9533628.1"/>
    <property type="molecule type" value="Genomic_DNA"/>
</dbReference>
<accession>A0A9P6JV57</accession>
<protein>
    <recommendedName>
        <fullName evidence="1">DUF6699 domain-containing protein</fullName>
    </recommendedName>
</protein>
<keyword evidence="3" id="KW-1185">Reference proteome</keyword>
<gene>
    <name evidence="2" type="ORF">CPB83DRAFT_485505</name>
</gene>
<feature type="domain" description="DUF6699" evidence="1">
    <location>
        <begin position="59"/>
        <end position="181"/>
    </location>
</feature>
<name>A0A9P6JV57_9AGAR</name>
<evidence type="ECO:0000259" key="1">
    <source>
        <dbReference type="Pfam" id="PF20415"/>
    </source>
</evidence>
<dbReference type="Pfam" id="PF20415">
    <property type="entry name" value="DUF6699"/>
    <property type="match status" value="1"/>
</dbReference>
<sequence>MAGPISPWSPGPSYGPVLSQTDLYLLKTELTLNPTLEGKNDAYQLQFHLVTGFTTGASRAQTGEIPGKDEPATHPRVSQLIVISRFSPWCTIVKNDHGVTIGNVCSAIYKEYTDNEIAEGEFGTLNPRMQEQVKRIAASNFQQLQQPSGGAWGYYPPSAPDRLRRVDWLRDRVYFEGLVKDDHYAKTRLGFMAPNIFVMELVA</sequence>
<evidence type="ECO:0000313" key="2">
    <source>
        <dbReference type="EMBL" id="KAF9533628.1"/>
    </source>
</evidence>
<reference evidence="2" key="1">
    <citation type="submission" date="2020-11" db="EMBL/GenBank/DDBJ databases">
        <authorList>
            <consortium name="DOE Joint Genome Institute"/>
            <person name="Ahrendt S."/>
            <person name="Riley R."/>
            <person name="Andreopoulos W."/>
            <person name="Labutti K."/>
            <person name="Pangilinan J."/>
            <person name="Ruiz-Duenas F.J."/>
            <person name="Barrasa J.M."/>
            <person name="Sanchez-Garcia M."/>
            <person name="Camarero S."/>
            <person name="Miyauchi S."/>
            <person name="Serrano A."/>
            <person name="Linde D."/>
            <person name="Babiker R."/>
            <person name="Drula E."/>
            <person name="Ayuso-Fernandez I."/>
            <person name="Pacheco R."/>
            <person name="Padilla G."/>
            <person name="Ferreira P."/>
            <person name="Barriuso J."/>
            <person name="Kellner H."/>
            <person name="Castanera R."/>
            <person name="Alfaro M."/>
            <person name="Ramirez L."/>
            <person name="Pisabarro A.G."/>
            <person name="Kuo A."/>
            <person name="Tritt A."/>
            <person name="Lipzen A."/>
            <person name="He G."/>
            <person name="Yan M."/>
            <person name="Ng V."/>
            <person name="Cullen D."/>
            <person name="Martin F."/>
            <person name="Rosso M.-N."/>
            <person name="Henrissat B."/>
            <person name="Hibbett D."/>
            <person name="Martinez A.T."/>
            <person name="Grigoriev I.V."/>
        </authorList>
    </citation>
    <scope>NUCLEOTIDE SEQUENCE</scope>
    <source>
        <strain evidence="2">CBS 506.95</strain>
    </source>
</reference>
<dbReference type="AlphaFoldDB" id="A0A9P6JV57"/>